<accession>A0A381ZZH8</accession>
<proteinExistence type="predicted"/>
<gene>
    <name evidence="1" type="ORF">METZ01_LOCUS147530</name>
</gene>
<organism evidence="1">
    <name type="scientific">marine metagenome</name>
    <dbReference type="NCBI Taxonomy" id="408172"/>
    <lineage>
        <taxon>unclassified sequences</taxon>
        <taxon>metagenomes</taxon>
        <taxon>ecological metagenomes</taxon>
    </lineage>
</organism>
<dbReference type="EMBL" id="UINC01023297">
    <property type="protein sequence ID" value="SVA94676.1"/>
    <property type="molecule type" value="Genomic_DNA"/>
</dbReference>
<evidence type="ECO:0000313" key="1">
    <source>
        <dbReference type="EMBL" id="SVA94676.1"/>
    </source>
</evidence>
<name>A0A381ZZH8_9ZZZZ</name>
<dbReference type="AlphaFoldDB" id="A0A381ZZH8"/>
<reference evidence="1" key="1">
    <citation type="submission" date="2018-05" db="EMBL/GenBank/DDBJ databases">
        <authorList>
            <person name="Lanie J.A."/>
            <person name="Ng W.-L."/>
            <person name="Kazmierczak K.M."/>
            <person name="Andrzejewski T.M."/>
            <person name="Davidsen T.M."/>
            <person name="Wayne K.J."/>
            <person name="Tettelin H."/>
            <person name="Glass J.I."/>
            <person name="Rusch D."/>
            <person name="Podicherti R."/>
            <person name="Tsui H.-C.T."/>
            <person name="Winkler M.E."/>
        </authorList>
    </citation>
    <scope>NUCLEOTIDE SEQUENCE</scope>
</reference>
<protein>
    <submittedName>
        <fullName evidence="1">Uncharacterized protein</fullName>
    </submittedName>
</protein>
<sequence length="27" mass="3266">MKLISDETKNIRQFETVRCIIQIKVCR</sequence>